<reference evidence="8 9" key="1">
    <citation type="submission" date="2018-08" db="EMBL/GenBank/DDBJ databases">
        <title>A genome reference for cultivated species of the human gut microbiota.</title>
        <authorList>
            <person name="Zou Y."/>
            <person name="Xue W."/>
            <person name="Luo G."/>
        </authorList>
    </citation>
    <scope>NUCLEOTIDE SEQUENCE [LARGE SCALE GENOMIC DNA]</scope>
    <source>
        <strain evidence="8 9">AF35-6BH</strain>
    </source>
</reference>
<keyword evidence="4 6" id="KW-0689">Ribosomal protein</keyword>
<protein>
    <recommendedName>
        <fullName evidence="6">Large ribosomal subunit protein uL23</fullName>
    </recommendedName>
</protein>
<evidence type="ECO:0000313" key="7">
    <source>
        <dbReference type="EMBL" id="MBS4883936.1"/>
    </source>
</evidence>
<dbReference type="GO" id="GO:0003735">
    <property type="term" value="F:structural constituent of ribosome"/>
    <property type="evidence" value="ECO:0007669"/>
    <property type="project" value="InterPro"/>
</dbReference>
<dbReference type="InterPro" id="IPR013025">
    <property type="entry name" value="Ribosomal_uL23-like"/>
</dbReference>
<keyword evidence="9" id="KW-1185">Reference proteome</keyword>
<comment type="function">
    <text evidence="6">One of the early assembly proteins it binds 23S rRNA. One of the proteins that surrounds the polypeptide exit tunnel on the outside of the ribosome. Forms the main docking site for trigger factor binding to the ribosome.</text>
</comment>
<dbReference type="NCBIfam" id="NF004359">
    <property type="entry name" value="PRK05738.1-3"/>
    <property type="match status" value="1"/>
</dbReference>
<evidence type="ECO:0000313" key="8">
    <source>
        <dbReference type="EMBL" id="RHM14479.1"/>
    </source>
</evidence>
<organism evidence="8 9">
    <name type="scientific">Amedibacillus dolichus</name>
    <dbReference type="NCBI Taxonomy" id="31971"/>
    <lineage>
        <taxon>Bacteria</taxon>
        <taxon>Bacillati</taxon>
        <taxon>Bacillota</taxon>
        <taxon>Erysipelotrichia</taxon>
        <taxon>Erysipelotrichales</taxon>
        <taxon>Erysipelotrichaceae</taxon>
        <taxon>Amedibacillus</taxon>
    </lineage>
</organism>
<gene>
    <name evidence="6 7" type="primary">rplW</name>
    <name evidence="8" type="ORF">DWZ83_02925</name>
    <name evidence="7" type="ORF">KHZ85_04145</name>
</gene>
<dbReference type="OrthoDB" id="9793353at2"/>
<evidence type="ECO:0000256" key="1">
    <source>
        <dbReference type="ARBA" id="ARBA00006700"/>
    </source>
</evidence>
<dbReference type="InterPro" id="IPR012678">
    <property type="entry name" value="Ribosomal_uL23/eL15/eS24_sf"/>
</dbReference>
<keyword evidence="5 6" id="KW-0687">Ribonucleoprotein</keyword>
<evidence type="ECO:0000256" key="3">
    <source>
        <dbReference type="ARBA" id="ARBA00022884"/>
    </source>
</evidence>
<dbReference type="Proteomes" id="UP000284868">
    <property type="component" value="Unassembled WGS sequence"/>
</dbReference>
<dbReference type="GeneID" id="92792879"/>
<comment type="similarity">
    <text evidence="1 6">Belongs to the universal ribosomal protein uL23 family.</text>
</comment>
<dbReference type="RefSeq" id="WP_004798267.1">
    <property type="nucleotide sequence ID" value="NZ_CABKNA010000006.1"/>
</dbReference>
<evidence type="ECO:0000256" key="5">
    <source>
        <dbReference type="ARBA" id="ARBA00023274"/>
    </source>
</evidence>
<dbReference type="PANTHER" id="PTHR11620">
    <property type="entry name" value="60S RIBOSOMAL PROTEIN L23A"/>
    <property type="match status" value="1"/>
</dbReference>
<evidence type="ECO:0000313" key="9">
    <source>
        <dbReference type="Proteomes" id="UP000284868"/>
    </source>
</evidence>
<dbReference type="InterPro" id="IPR012677">
    <property type="entry name" value="Nucleotide-bd_a/b_plait_sf"/>
</dbReference>
<proteinExistence type="inferred from homology"/>
<keyword evidence="2 6" id="KW-0699">rRNA-binding</keyword>
<comment type="caution">
    <text evidence="8">The sequence shown here is derived from an EMBL/GenBank/DDBJ whole genome shotgun (WGS) entry which is preliminary data.</text>
</comment>
<evidence type="ECO:0000256" key="4">
    <source>
        <dbReference type="ARBA" id="ARBA00022980"/>
    </source>
</evidence>
<dbReference type="FunFam" id="3.30.70.330:FF:000001">
    <property type="entry name" value="50S ribosomal protein L23"/>
    <property type="match status" value="1"/>
</dbReference>
<dbReference type="EMBL" id="QRPK01000008">
    <property type="protein sequence ID" value="RHM14479.1"/>
    <property type="molecule type" value="Genomic_DNA"/>
</dbReference>
<accession>A0A415PP52</accession>
<comment type="subunit">
    <text evidence="6">Part of the 50S ribosomal subunit. Contacts protein L29, and trigger factor when it is bound to the ribosome.</text>
</comment>
<reference evidence="7" key="2">
    <citation type="submission" date="2021-02" db="EMBL/GenBank/DDBJ databases">
        <title>Infant gut strain persistence is associated with maternal origin, phylogeny, and functional potential including surface adhesion and iron acquisition.</title>
        <authorList>
            <person name="Lou Y.C."/>
        </authorList>
    </citation>
    <scope>NUCLEOTIDE SEQUENCE</scope>
    <source>
        <strain evidence="7">L3_108_103G1_dasL3_108_103G1_concoct_2</strain>
    </source>
</reference>
<dbReference type="GO" id="GO:1990904">
    <property type="term" value="C:ribonucleoprotein complex"/>
    <property type="evidence" value="ECO:0007669"/>
    <property type="project" value="UniProtKB-KW"/>
</dbReference>
<dbReference type="SUPFAM" id="SSF54189">
    <property type="entry name" value="Ribosomal proteins S24e, L23 and L15e"/>
    <property type="match status" value="1"/>
</dbReference>
<evidence type="ECO:0000256" key="6">
    <source>
        <dbReference type="HAMAP-Rule" id="MF_01369"/>
    </source>
</evidence>
<keyword evidence="3 6" id="KW-0694">RNA-binding</keyword>
<sequence length="98" mass="11035">MNNYKDIIIRPIITEKTMKYMDADNKVTFEVAKGANKVLVAQAVESIFGVDVEKVNIVNVKPKTKRMGRYVGKTKAIRKAYVKIKAGQDINLFGEEAE</sequence>
<dbReference type="GO" id="GO:0019843">
    <property type="term" value="F:rRNA binding"/>
    <property type="evidence" value="ECO:0007669"/>
    <property type="project" value="UniProtKB-UniRule"/>
</dbReference>
<dbReference type="AlphaFoldDB" id="A0A415PP52"/>
<evidence type="ECO:0000256" key="2">
    <source>
        <dbReference type="ARBA" id="ARBA00022730"/>
    </source>
</evidence>
<dbReference type="Gene3D" id="3.30.70.330">
    <property type="match status" value="1"/>
</dbReference>
<dbReference type="EMBL" id="JAGZMZ010000007">
    <property type="protein sequence ID" value="MBS4883936.1"/>
    <property type="molecule type" value="Genomic_DNA"/>
</dbReference>
<dbReference type="NCBIfam" id="NF004363">
    <property type="entry name" value="PRK05738.2-4"/>
    <property type="match status" value="1"/>
</dbReference>
<dbReference type="GO" id="GO:0005840">
    <property type="term" value="C:ribosome"/>
    <property type="evidence" value="ECO:0007669"/>
    <property type="project" value="UniProtKB-KW"/>
</dbReference>
<name>A0A415PP52_9FIRM</name>
<dbReference type="Pfam" id="PF00276">
    <property type="entry name" value="Ribosomal_L23"/>
    <property type="match status" value="1"/>
</dbReference>
<dbReference type="HAMAP" id="MF_01369_B">
    <property type="entry name" value="Ribosomal_uL23_B"/>
    <property type="match status" value="1"/>
</dbReference>
<dbReference type="GO" id="GO:0006412">
    <property type="term" value="P:translation"/>
    <property type="evidence" value="ECO:0007669"/>
    <property type="project" value="UniProtKB-UniRule"/>
</dbReference>
<dbReference type="Proteomes" id="UP000753219">
    <property type="component" value="Unassembled WGS sequence"/>
</dbReference>